<evidence type="ECO:0000256" key="1">
    <source>
        <dbReference type="ARBA" id="ARBA00022729"/>
    </source>
</evidence>
<dbReference type="InterPro" id="IPR014756">
    <property type="entry name" value="Ig_E-set"/>
</dbReference>
<dbReference type="RefSeq" id="WP_087454089.1">
    <property type="nucleotide sequence ID" value="NZ_CP021417.2"/>
</dbReference>
<dbReference type="Gene3D" id="2.60.40.1220">
    <property type="match status" value="1"/>
</dbReference>
<keyword evidence="6" id="KW-1185">Reference proteome</keyword>
<reference evidence="5 6" key="3">
    <citation type="journal article" date="2020" name="Int. J. Syst. Evol. Microbiol.">
        <title>Corynebacterium silvaticum sp. nov., a unique group of NTTB corynebacteria in wild boar and roe deer.</title>
        <authorList>
            <person name="Dangel A."/>
            <person name="Berger A."/>
            <person name="Rau J."/>
            <person name="Eisenberg T."/>
            <person name="Kampfer P."/>
            <person name="Margos G."/>
            <person name="Contzen M."/>
            <person name="Busse H.J."/>
            <person name="Konrad R."/>
            <person name="Peters M."/>
            <person name="Sting R."/>
            <person name="Sing A."/>
        </authorList>
    </citation>
    <scope>NUCLEOTIDE SEQUENCE [LARGE SCALE GENOMIC DNA]</scope>
    <source>
        <strain evidence="5 6">PO100/5</strain>
    </source>
</reference>
<dbReference type="Pfam" id="PF04234">
    <property type="entry name" value="CopC"/>
    <property type="match status" value="1"/>
</dbReference>
<evidence type="ECO:0000313" key="6">
    <source>
        <dbReference type="Proteomes" id="UP000195652"/>
    </source>
</evidence>
<keyword evidence="1" id="KW-0732">Signal</keyword>
<dbReference type="KEGG" id="csil:CBE74_06995"/>
<evidence type="ECO:0000313" key="5">
    <source>
        <dbReference type="EMBL" id="ARU46276.1"/>
    </source>
</evidence>
<feature type="domain" description="CopC" evidence="4">
    <location>
        <begin position="43"/>
        <end position="139"/>
    </location>
</feature>
<dbReference type="InterPro" id="IPR007348">
    <property type="entry name" value="CopC_dom"/>
</dbReference>
<evidence type="ECO:0000256" key="2">
    <source>
        <dbReference type="ARBA" id="ARBA00023008"/>
    </source>
</evidence>
<gene>
    <name evidence="5" type="ORF">CBE74_06995</name>
</gene>
<organism evidence="5 6">
    <name type="scientific">Corynebacterium silvaticum</name>
    <dbReference type="NCBI Taxonomy" id="2320431"/>
    <lineage>
        <taxon>Bacteria</taxon>
        <taxon>Bacillati</taxon>
        <taxon>Actinomycetota</taxon>
        <taxon>Actinomycetes</taxon>
        <taxon>Mycobacteriales</taxon>
        <taxon>Corynebacteriaceae</taxon>
        <taxon>Corynebacterium</taxon>
    </lineage>
</organism>
<keyword evidence="2" id="KW-0186">Copper</keyword>
<dbReference type="GO" id="GO:0046688">
    <property type="term" value="P:response to copper ion"/>
    <property type="evidence" value="ECO:0007669"/>
    <property type="project" value="InterPro"/>
</dbReference>
<dbReference type="GO" id="GO:0042597">
    <property type="term" value="C:periplasmic space"/>
    <property type="evidence" value="ECO:0007669"/>
    <property type="project" value="InterPro"/>
</dbReference>
<feature type="transmembrane region" description="Helical" evidence="3">
    <location>
        <begin position="168"/>
        <end position="189"/>
    </location>
</feature>
<evidence type="ECO:0000256" key="3">
    <source>
        <dbReference type="SAM" id="Phobius"/>
    </source>
</evidence>
<dbReference type="Proteomes" id="UP000195652">
    <property type="component" value="Chromosome"/>
</dbReference>
<reference evidence="5 6" key="2">
    <citation type="journal article" date="2020" name="Antonie Van Leeuwenhoek">
        <title>Phylogenomic characterisation of a novel corynebacterial species pathogenic to animals.</title>
        <authorList>
            <person name="Moller J."/>
            <person name="Musella L."/>
            <person name="Melnikov V."/>
            <person name="Geissdorfer W."/>
            <person name="Burkovski A."/>
            <person name="Sangal V."/>
        </authorList>
    </citation>
    <scope>NUCLEOTIDE SEQUENCE [LARGE SCALE GENOMIC DNA]</scope>
    <source>
        <strain evidence="5 6">PO100/5</strain>
    </source>
</reference>
<dbReference type="GeneID" id="75007998"/>
<dbReference type="SUPFAM" id="SSF81296">
    <property type="entry name" value="E set domains"/>
    <property type="match status" value="1"/>
</dbReference>
<dbReference type="GO" id="GO:0005507">
    <property type="term" value="F:copper ion binding"/>
    <property type="evidence" value="ECO:0007669"/>
    <property type="project" value="InterPro"/>
</dbReference>
<dbReference type="EMBL" id="CP021417">
    <property type="protein sequence ID" value="ARU46276.1"/>
    <property type="molecule type" value="Genomic_DNA"/>
</dbReference>
<accession>A0A7Y4LGB5</accession>
<keyword evidence="3" id="KW-1133">Transmembrane helix</keyword>
<dbReference type="OrthoDB" id="5242236at2"/>
<name>A0A7Y4LGB5_9CORY</name>
<sequence>MSGAGDSVCSRDTPILGRVAACVVALTATCALSISAGSTAYAHDVVIDSNPGNGATIDSFPRSLSLVFSGEPKPGFNTVAVSDASNSKVLFTADPHIEGRNVSVDVPSDITPGPGDYILGFQITSSDGHATRGKTTFTVAGERTEGASTSSDSSGVMPSAGSQGFPGWLWPVIGLLAVAGIGSGTIVALRSRKQKGI</sequence>
<dbReference type="AlphaFoldDB" id="A0A7Y4LGB5"/>
<keyword evidence="3" id="KW-0812">Transmembrane</keyword>
<reference evidence="5 6" key="1">
    <citation type="journal article" date="2014" name="BMC Vet. Res.">
        <title>First report of Corynebacterium pseudotuberculosis from caseous lymphadenitis lesions in Black Alentejano pig (Sus scrofa domesticus).</title>
        <authorList>
            <person name="Oliveira M."/>
            <person name="Barroco C."/>
            <person name="Mottola C."/>
            <person name="Santos R."/>
            <person name="Lemsaddek A."/>
            <person name="Tavares L."/>
            <person name="Semedo-Lemsaddek T."/>
        </authorList>
    </citation>
    <scope>NUCLEOTIDE SEQUENCE [LARGE SCALE GENOMIC DNA]</scope>
    <source>
        <strain evidence="5 6">PO100/5</strain>
    </source>
</reference>
<proteinExistence type="predicted"/>
<evidence type="ECO:0000259" key="4">
    <source>
        <dbReference type="Pfam" id="PF04234"/>
    </source>
</evidence>
<protein>
    <submittedName>
        <fullName evidence="5">Copper resistance protein CopC</fullName>
    </submittedName>
</protein>
<keyword evidence="3" id="KW-0472">Membrane</keyword>
<dbReference type="InterPro" id="IPR014755">
    <property type="entry name" value="Cu-Rt/internalin_Ig-like"/>
</dbReference>
<reference evidence="5 6" key="4">
    <citation type="journal article" date="2020" name="PLoS ONE">
        <title>Taxonomic classification of strain PO100/5 shows a broader geographic distribution and genetic markers of the recently described Corynebacterium silvaticum.</title>
        <authorList>
            <person name="Viana M.V.C."/>
            <person name="Profeta R."/>
            <person name="da Silva A.L."/>
            <person name="Hurtado R."/>
            <person name="Cerqueira J.C."/>
            <person name="Ribeiro B.F.S."/>
            <person name="Almeida M.O."/>
            <person name="Morais-Rodrigues F."/>
            <person name="Soares S.C."/>
            <person name="Oliveira M."/>
            <person name="Tavares L."/>
            <person name="Figueiredo H."/>
            <person name="Wattam A.R."/>
            <person name="Barh D."/>
            <person name="Ghosh P."/>
            <person name="Silva A."/>
            <person name="Azevedo V."/>
        </authorList>
    </citation>
    <scope>NUCLEOTIDE SEQUENCE [LARGE SCALE GENOMIC DNA]</scope>
    <source>
        <strain evidence="5 6">PO100/5</strain>
    </source>
</reference>